<feature type="compositionally biased region" description="Polar residues" evidence="1">
    <location>
        <begin position="97"/>
        <end position="107"/>
    </location>
</feature>
<protein>
    <submittedName>
        <fullName evidence="2">Uncharacterized protein</fullName>
    </submittedName>
</protein>
<dbReference type="AlphaFoldDB" id="A0A0E0NJH5"/>
<dbReference type="Proteomes" id="UP000008022">
    <property type="component" value="Unassembled WGS sequence"/>
</dbReference>
<evidence type="ECO:0000313" key="3">
    <source>
        <dbReference type="Proteomes" id="UP000008022"/>
    </source>
</evidence>
<organism evidence="2 3">
    <name type="scientific">Oryza rufipogon</name>
    <name type="common">Brownbeard rice</name>
    <name type="synonym">Asian wild rice</name>
    <dbReference type="NCBI Taxonomy" id="4529"/>
    <lineage>
        <taxon>Eukaryota</taxon>
        <taxon>Viridiplantae</taxon>
        <taxon>Streptophyta</taxon>
        <taxon>Embryophyta</taxon>
        <taxon>Tracheophyta</taxon>
        <taxon>Spermatophyta</taxon>
        <taxon>Magnoliopsida</taxon>
        <taxon>Liliopsida</taxon>
        <taxon>Poales</taxon>
        <taxon>Poaceae</taxon>
        <taxon>BOP clade</taxon>
        <taxon>Oryzoideae</taxon>
        <taxon>Oryzeae</taxon>
        <taxon>Oryzinae</taxon>
        <taxon>Oryza</taxon>
    </lineage>
</organism>
<feature type="compositionally biased region" description="Low complexity" evidence="1">
    <location>
        <begin position="86"/>
        <end position="96"/>
    </location>
</feature>
<reference evidence="2" key="2">
    <citation type="submission" date="2015-06" db="UniProtKB">
        <authorList>
            <consortium name="EnsemblPlants"/>
        </authorList>
    </citation>
    <scope>IDENTIFICATION</scope>
</reference>
<dbReference type="Gramene" id="ORUFI02G30190.1">
    <property type="protein sequence ID" value="ORUFI02G30190.1"/>
    <property type="gene ID" value="ORUFI02G30190"/>
</dbReference>
<proteinExistence type="predicted"/>
<keyword evidence="3" id="KW-1185">Reference proteome</keyword>
<dbReference type="HOGENOM" id="CLU_1333818_0_0_1"/>
<dbReference type="eggNOG" id="ENOG502T0WW">
    <property type="taxonomic scope" value="Eukaryota"/>
</dbReference>
<accession>A0A0E0NJH5</accession>
<name>A0A0E0NJH5_ORYRU</name>
<feature type="region of interest" description="Disordered" evidence="1">
    <location>
        <begin position="86"/>
        <end position="107"/>
    </location>
</feature>
<reference evidence="3" key="1">
    <citation type="submission" date="2013-06" db="EMBL/GenBank/DDBJ databases">
        <authorList>
            <person name="Zhao Q."/>
        </authorList>
    </citation>
    <scope>NUCLEOTIDE SEQUENCE</scope>
    <source>
        <strain evidence="3">cv. W1943</strain>
    </source>
</reference>
<dbReference type="EnsemblPlants" id="ORUFI02G30190.1">
    <property type="protein sequence ID" value="ORUFI02G30190.1"/>
    <property type="gene ID" value="ORUFI02G30190"/>
</dbReference>
<evidence type="ECO:0000313" key="2">
    <source>
        <dbReference type="EnsemblPlants" id="ORUFI02G30190.1"/>
    </source>
</evidence>
<evidence type="ECO:0000256" key="1">
    <source>
        <dbReference type="SAM" id="MobiDB-lite"/>
    </source>
</evidence>
<sequence>MAAAAATGTPRWSSSSSSFNAFASRTPPPSETCALVILSLLGLQPAHLSPPPRSSTERQSGQLEWDLSQVSMHGTWKAWLHLGSSRRLSPSRNSPRQTEQSVLSTKPSPRLYLHTRLVHPVRQRDAPRLLAPGIVSAVGAAAAAAVSAGAKESVPEGAEGAALTRRKALASTPMMAMTSGEKVGPEESSELEPVMSKAGGGGGKMK</sequence>
<feature type="region of interest" description="Disordered" evidence="1">
    <location>
        <begin position="172"/>
        <end position="206"/>
    </location>
</feature>
<feature type="region of interest" description="Disordered" evidence="1">
    <location>
        <begin position="1"/>
        <end position="29"/>
    </location>
</feature>